<evidence type="ECO:0000313" key="1">
    <source>
        <dbReference type="EMBL" id="RZC33315.1"/>
    </source>
</evidence>
<organism evidence="1 2">
    <name type="scientific">Asbolus verrucosus</name>
    <name type="common">Desert ironclad beetle</name>
    <dbReference type="NCBI Taxonomy" id="1661398"/>
    <lineage>
        <taxon>Eukaryota</taxon>
        <taxon>Metazoa</taxon>
        <taxon>Ecdysozoa</taxon>
        <taxon>Arthropoda</taxon>
        <taxon>Hexapoda</taxon>
        <taxon>Insecta</taxon>
        <taxon>Pterygota</taxon>
        <taxon>Neoptera</taxon>
        <taxon>Endopterygota</taxon>
        <taxon>Coleoptera</taxon>
        <taxon>Polyphaga</taxon>
        <taxon>Cucujiformia</taxon>
        <taxon>Tenebrionidae</taxon>
        <taxon>Pimeliinae</taxon>
        <taxon>Asbolus</taxon>
    </lineage>
</organism>
<sequence>AHVNTTSDALREYFRLKNVQMDCFLVIKRKIASYLNIPNVETPRQNRPIQDVLIIVHHAGLILADVTNILNVT</sequence>
<dbReference type="Proteomes" id="UP000292052">
    <property type="component" value="Unassembled WGS sequence"/>
</dbReference>
<accession>A0A482VKL2</accession>
<dbReference type="EMBL" id="QDEB01089966">
    <property type="protein sequence ID" value="RZC33315.1"/>
    <property type="molecule type" value="Genomic_DNA"/>
</dbReference>
<name>A0A482VKL2_ASBVE</name>
<evidence type="ECO:0000313" key="2">
    <source>
        <dbReference type="Proteomes" id="UP000292052"/>
    </source>
</evidence>
<feature type="non-terminal residue" evidence="1">
    <location>
        <position position="1"/>
    </location>
</feature>
<proteinExistence type="predicted"/>
<gene>
    <name evidence="1" type="ORF">BDFB_012510</name>
</gene>
<comment type="caution">
    <text evidence="1">The sequence shown here is derived from an EMBL/GenBank/DDBJ whole genome shotgun (WGS) entry which is preliminary data.</text>
</comment>
<protein>
    <submittedName>
        <fullName evidence="1">Uncharacterized protein</fullName>
    </submittedName>
</protein>
<reference evidence="1 2" key="1">
    <citation type="submission" date="2017-03" db="EMBL/GenBank/DDBJ databases">
        <title>Genome of the blue death feigning beetle - Asbolus verrucosus.</title>
        <authorList>
            <person name="Rider S.D."/>
        </authorList>
    </citation>
    <scope>NUCLEOTIDE SEQUENCE [LARGE SCALE GENOMIC DNA]</scope>
    <source>
        <strain evidence="1">Butters</strain>
        <tissue evidence="1">Head and leg muscle</tissue>
    </source>
</reference>
<dbReference type="AlphaFoldDB" id="A0A482VKL2"/>
<keyword evidence="2" id="KW-1185">Reference proteome</keyword>